<sequence>MKLKKLDGLFYIENTKIEQALDFDIKSGRWDDAKIRGFGE</sequence>
<evidence type="ECO:0000313" key="2">
    <source>
        <dbReference type="Proteomes" id="UP001195624"/>
    </source>
</evidence>
<dbReference type="Proteomes" id="UP001195624">
    <property type="component" value="Unassembled WGS sequence"/>
</dbReference>
<proteinExistence type="predicted"/>
<keyword evidence="2" id="KW-1185">Reference proteome</keyword>
<reference evidence="1 2" key="1">
    <citation type="submission" date="2021-03" db="EMBL/GenBank/DDBJ databases">
        <authorList>
            <person name="D'Agostino P."/>
            <person name="Huntemann M."/>
            <person name="Clum A."/>
            <person name="Spunde A."/>
            <person name="Palaniappan K."/>
            <person name="Ritter S."/>
            <person name="Mikhailova N."/>
            <person name="Chen I.-M."/>
            <person name="Stamatis D."/>
            <person name="Reddy T."/>
            <person name="O'Malley R."/>
            <person name="Daum C."/>
            <person name="Shapiro N."/>
            <person name="Ivanova N."/>
            <person name="Kyrpides N."/>
            <person name="Woyke T."/>
        </authorList>
    </citation>
    <scope>NUCLEOTIDE SEQUENCE [LARGE SCALE GENOMIC DNA]</scope>
    <source>
        <strain evidence="1 2">WS4403</strain>
    </source>
</reference>
<dbReference type="EMBL" id="JAGGMQ010000001">
    <property type="protein sequence ID" value="MBP2169344.1"/>
    <property type="molecule type" value="Genomic_DNA"/>
</dbReference>
<reference evidence="2" key="2">
    <citation type="submission" date="2023-07" db="EMBL/GenBank/DDBJ databases">
        <title>Genome mining of underrepresented organisms for secondary metabolites.</title>
        <authorList>
            <person name="D'Agostino P.M."/>
        </authorList>
    </citation>
    <scope>NUCLEOTIDE SEQUENCE [LARGE SCALE GENOMIC DNA]</scope>
    <source>
        <strain evidence="2">WS4403</strain>
    </source>
</reference>
<gene>
    <name evidence="1" type="ORF">J2125_002536</name>
</gene>
<evidence type="ECO:0000313" key="1">
    <source>
        <dbReference type="EMBL" id="MBP2169344.1"/>
    </source>
</evidence>
<accession>A0ABS4P9N6</accession>
<comment type="caution">
    <text evidence="1">The sequence shown here is derived from an EMBL/GenBank/DDBJ whole genome shotgun (WGS) entry which is preliminary data.</text>
</comment>
<name>A0ABS4P9N6_9GAMM</name>
<organism evidence="1 2">
    <name type="scientific">Winslowiella toletana</name>
    <dbReference type="NCBI Taxonomy" id="92490"/>
    <lineage>
        <taxon>Bacteria</taxon>
        <taxon>Pseudomonadati</taxon>
        <taxon>Pseudomonadota</taxon>
        <taxon>Gammaproteobacteria</taxon>
        <taxon>Enterobacterales</taxon>
        <taxon>Erwiniaceae</taxon>
        <taxon>Winslowiella</taxon>
    </lineage>
</organism>
<dbReference type="RefSeq" id="WP_276325205.1">
    <property type="nucleotide sequence ID" value="NZ_JAGGMQ010000001.1"/>
</dbReference>
<protein>
    <submittedName>
        <fullName evidence="1">Uncharacterized protein</fullName>
    </submittedName>
</protein>